<proteinExistence type="predicted"/>
<reference evidence="2" key="1">
    <citation type="journal article" date="2010" name="Nat. Biotechnol.">
        <title>Draft genome sequence of the oilseed species Ricinus communis.</title>
        <authorList>
            <person name="Chan A.P."/>
            <person name="Crabtree J."/>
            <person name="Zhao Q."/>
            <person name="Lorenzi H."/>
            <person name="Orvis J."/>
            <person name="Puiu D."/>
            <person name="Melake-Berhan A."/>
            <person name="Jones K.M."/>
            <person name="Redman J."/>
            <person name="Chen G."/>
            <person name="Cahoon E.B."/>
            <person name="Gedil M."/>
            <person name="Stanke M."/>
            <person name="Haas B.J."/>
            <person name="Wortman J.R."/>
            <person name="Fraser-Liggett C.M."/>
            <person name="Ravel J."/>
            <person name="Rabinowicz P.D."/>
        </authorList>
    </citation>
    <scope>NUCLEOTIDE SEQUENCE [LARGE SCALE GENOMIC DNA]</scope>
    <source>
        <strain evidence="2">cv. Hale</strain>
    </source>
</reference>
<gene>
    <name evidence="1" type="ORF">RCOM_0328920</name>
</gene>
<sequence>MVENRPNEVKLGIKNVDSGVCMKVSGSIIGSSQHGIGKYGLQKTATGEGGILWDRST</sequence>
<evidence type="ECO:0000313" key="1">
    <source>
        <dbReference type="EMBL" id="EEF32154.1"/>
    </source>
</evidence>
<evidence type="ECO:0000313" key="2">
    <source>
        <dbReference type="Proteomes" id="UP000008311"/>
    </source>
</evidence>
<dbReference type="InParanoid" id="B9SW79"/>
<protein>
    <submittedName>
        <fullName evidence="1">Uncharacterized protein</fullName>
    </submittedName>
</protein>
<dbReference type="EMBL" id="EQ974188">
    <property type="protein sequence ID" value="EEF32154.1"/>
    <property type="molecule type" value="Genomic_DNA"/>
</dbReference>
<accession>B9SW79</accession>
<keyword evidence="2" id="KW-1185">Reference proteome</keyword>
<dbReference type="AlphaFoldDB" id="B9SW79"/>
<organism evidence="1 2">
    <name type="scientific">Ricinus communis</name>
    <name type="common">Castor bean</name>
    <dbReference type="NCBI Taxonomy" id="3988"/>
    <lineage>
        <taxon>Eukaryota</taxon>
        <taxon>Viridiplantae</taxon>
        <taxon>Streptophyta</taxon>
        <taxon>Embryophyta</taxon>
        <taxon>Tracheophyta</taxon>
        <taxon>Spermatophyta</taxon>
        <taxon>Magnoliopsida</taxon>
        <taxon>eudicotyledons</taxon>
        <taxon>Gunneridae</taxon>
        <taxon>Pentapetalae</taxon>
        <taxon>rosids</taxon>
        <taxon>fabids</taxon>
        <taxon>Malpighiales</taxon>
        <taxon>Euphorbiaceae</taxon>
        <taxon>Acalyphoideae</taxon>
        <taxon>Acalypheae</taxon>
        <taxon>Ricinus</taxon>
    </lineage>
</organism>
<dbReference type="Proteomes" id="UP000008311">
    <property type="component" value="Unassembled WGS sequence"/>
</dbReference>
<name>B9SW79_RICCO</name>